<proteinExistence type="inferred from homology"/>
<feature type="transmembrane region" description="Helical" evidence="7">
    <location>
        <begin position="36"/>
        <end position="69"/>
    </location>
</feature>
<evidence type="ECO:0000256" key="7">
    <source>
        <dbReference type="SAM" id="Phobius"/>
    </source>
</evidence>
<dbReference type="PANTHER" id="PTHR43044">
    <property type="match status" value="1"/>
</dbReference>
<feature type="transmembrane region" description="Helical" evidence="7">
    <location>
        <begin position="340"/>
        <end position="358"/>
    </location>
</feature>
<feature type="transmembrane region" description="Helical" evidence="7">
    <location>
        <begin position="365"/>
        <end position="381"/>
    </location>
</feature>
<reference evidence="9" key="1">
    <citation type="journal article" date="2019" name="Int. J. Syst. Evol. Microbiol.">
        <title>The Global Catalogue of Microorganisms (GCM) 10K type strain sequencing project: providing services to taxonomists for standard genome sequencing and annotation.</title>
        <authorList>
            <consortium name="The Broad Institute Genomics Platform"/>
            <consortium name="The Broad Institute Genome Sequencing Center for Infectious Disease"/>
            <person name="Wu L."/>
            <person name="Ma J."/>
        </authorList>
    </citation>
    <scope>NUCLEOTIDE SEQUENCE [LARGE SCALE GENOMIC DNA]</scope>
    <source>
        <strain evidence="9">KCTC 12848</strain>
    </source>
</reference>
<evidence type="ECO:0000256" key="4">
    <source>
        <dbReference type="ARBA" id="ARBA00022692"/>
    </source>
</evidence>
<dbReference type="RefSeq" id="WP_265722685.1">
    <property type="nucleotide sequence ID" value="NZ_JAPIVK010000027.1"/>
</dbReference>
<dbReference type="PANTHER" id="PTHR43044:SF2">
    <property type="entry name" value="POLYSULPHIDE REDUCTASE NRFD"/>
    <property type="match status" value="1"/>
</dbReference>
<feature type="transmembrane region" description="Helical" evidence="7">
    <location>
        <begin position="258"/>
        <end position="278"/>
    </location>
</feature>
<comment type="subcellular location">
    <subcellularLocation>
        <location evidence="1">Cell membrane</location>
        <topology evidence="1">Multi-pass membrane protein</topology>
    </subcellularLocation>
</comment>
<feature type="transmembrane region" description="Helical" evidence="7">
    <location>
        <begin position="299"/>
        <end position="320"/>
    </location>
</feature>
<feature type="transmembrane region" description="Helical" evidence="7">
    <location>
        <begin position="157"/>
        <end position="180"/>
    </location>
</feature>
<keyword evidence="5 7" id="KW-1133">Transmembrane helix</keyword>
<dbReference type="EMBL" id="JBHUJD010000024">
    <property type="protein sequence ID" value="MFD2311887.1"/>
    <property type="molecule type" value="Genomic_DNA"/>
</dbReference>
<keyword evidence="3" id="KW-1003">Cell membrane</keyword>
<comment type="similarity">
    <text evidence="2">Belongs to the NrfD family.</text>
</comment>
<evidence type="ECO:0000313" key="9">
    <source>
        <dbReference type="Proteomes" id="UP001597425"/>
    </source>
</evidence>
<keyword evidence="6 7" id="KW-0472">Membrane</keyword>
<dbReference type="Proteomes" id="UP001597425">
    <property type="component" value="Unassembled WGS sequence"/>
</dbReference>
<accession>A0ABW5EF27</accession>
<comment type="caution">
    <text evidence="8">The sequence shown here is derived from an EMBL/GenBank/DDBJ whole genome shotgun (WGS) entry which is preliminary data.</text>
</comment>
<evidence type="ECO:0000256" key="1">
    <source>
        <dbReference type="ARBA" id="ARBA00004651"/>
    </source>
</evidence>
<protein>
    <submittedName>
        <fullName evidence="8">NrfD/PsrC family molybdoenzyme membrane anchor subunit</fullName>
    </submittedName>
</protein>
<evidence type="ECO:0000256" key="2">
    <source>
        <dbReference type="ARBA" id="ARBA00008929"/>
    </source>
</evidence>
<gene>
    <name evidence="8" type="primary">nrfD</name>
    <name evidence="8" type="ORF">ACFSKX_15765</name>
</gene>
<keyword evidence="9" id="KW-1185">Reference proteome</keyword>
<feature type="transmembrane region" description="Helical" evidence="7">
    <location>
        <begin position="111"/>
        <end position="132"/>
    </location>
</feature>
<feature type="transmembrane region" description="Helical" evidence="7">
    <location>
        <begin position="222"/>
        <end position="246"/>
    </location>
</feature>
<feature type="transmembrane region" description="Helical" evidence="7">
    <location>
        <begin position="81"/>
        <end position="99"/>
    </location>
</feature>
<evidence type="ECO:0000313" key="8">
    <source>
        <dbReference type="EMBL" id="MFD2311887.1"/>
    </source>
</evidence>
<keyword evidence="4 7" id="KW-0812">Transmembrane</keyword>
<feature type="transmembrane region" description="Helical" evidence="7">
    <location>
        <begin position="410"/>
        <end position="431"/>
    </location>
</feature>
<organism evidence="8 9">
    <name type="scientific">Microbulbifer halophilus</name>
    <dbReference type="NCBI Taxonomy" id="453963"/>
    <lineage>
        <taxon>Bacteria</taxon>
        <taxon>Pseudomonadati</taxon>
        <taxon>Pseudomonadota</taxon>
        <taxon>Gammaproteobacteria</taxon>
        <taxon>Cellvibrionales</taxon>
        <taxon>Microbulbiferaceae</taxon>
        <taxon>Microbulbifer</taxon>
    </lineage>
</organism>
<evidence type="ECO:0000256" key="6">
    <source>
        <dbReference type="ARBA" id="ARBA00023136"/>
    </source>
</evidence>
<name>A0ABW5EF27_9GAMM</name>
<sequence>MSQDTAEKLLPEGLTHGNMTGRIADLVLANRARRRWWLAFAVSGVLALLFVFCLVAVFSTGVGLFGINIPVAWGFPIVNTIWWIGIAHAGTLISAVLLLTRQPWRAPVARLAEAMAMFAIVCAGIYAIAHLGRPQLMHYLLPYPNTQDLWPQWRSPLVWDFFAISTYFIFTLGFLFFSLLPDFATLRDRARSRALQIFYGLLALGWRNSAQHWARYEQVNRVLAAVAAPIVVSVTGIISLDLAVSIVPGFHFTIFPPYFVAGALFSGFATVALLAVITRAMFGLRDLITRRHLDYLGRMMLLFALIVNYAYIQEIFTAWYSGDLYQRAVTIDRWTGPYAPAWWGMFVCNVLLVQLLWFKSVRRSSAAIFTLAITSNIGMWLERYQILFTSMHASFIPATWDTVTPTAWDGLLALGSLGLFVFFLLAFVRLAPVISMHDMRSAIYKREQQREQTK</sequence>
<dbReference type="InterPro" id="IPR005614">
    <property type="entry name" value="NrfD-like"/>
</dbReference>
<evidence type="ECO:0000256" key="3">
    <source>
        <dbReference type="ARBA" id="ARBA00022475"/>
    </source>
</evidence>
<dbReference type="Pfam" id="PF03916">
    <property type="entry name" value="NrfD"/>
    <property type="match status" value="1"/>
</dbReference>
<evidence type="ECO:0000256" key="5">
    <source>
        <dbReference type="ARBA" id="ARBA00022989"/>
    </source>
</evidence>